<protein>
    <submittedName>
        <fullName evidence="1">Uncharacterized protein</fullName>
    </submittedName>
</protein>
<evidence type="ECO:0000313" key="1">
    <source>
        <dbReference type="EMBL" id="TCS94560.1"/>
    </source>
</evidence>
<dbReference type="Proteomes" id="UP000295536">
    <property type="component" value="Unassembled WGS sequence"/>
</dbReference>
<dbReference type="EMBL" id="VJNC01000021">
    <property type="protein sequence ID" value="TSE18800.1"/>
    <property type="molecule type" value="Genomic_DNA"/>
</dbReference>
<dbReference type="EMBL" id="SMAH01000017">
    <property type="protein sequence ID" value="TCS94560.1"/>
    <property type="molecule type" value="Genomic_DNA"/>
</dbReference>
<evidence type="ECO:0000313" key="4">
    <source>
        <dbReference type="Proteomes" id="UP000315577"/>
    </source>
</evidence>
<accession>A0A4R3L6P0</accession>
<name>A0A4R3L6P0_9BURK</name>
<dbReference type="Proteomes" id="UP000315577">
    <property type="component" value="Unassembled WGS sequence"/>
</dbReference>
<reference evidence="1 3" key="1">
    <citation type="submission" date="2019-03" db="EMBL/GenBank/DDBJ databases">
        <title>Genomic Encyclopedia of Type Strains, Phase IV (KMG-IV): sequencing the most valuable type-strain genomes for metagenomic binning, comparative biology and taxonomic classification.</title>
        <authorList>
            <person name="Goeker M."/>
        </authorList>
    </citation>
    <scope>NUCLEOTIDE SEQUENCE [LARGE SCALE GENOMIC DNA]</scope>
    <source>
        <strain evidence="1 3">DSM 12034</strain>
    </source>
</reference>
<dbReference type="AlphaFoldDB" id="A0A4R3L6P0"/>
<organism evidence="1 3">
    <name type="scientific">Tepidimonas ignava</name>
    <dbReference type="NCBI Taxonomy" id="114249"/>
    <lineage>
        <taxon>Bacteria</taxon>
        <taxon>Pseudomonadati</taxon>
        <taxon>Pseudomonadota</taxon>
        <taxon>Betaproteobacteria</taxon>
        <taxon>Burkholderiales</taxon>
        <taxon>Tepidimonas</taxon>
    </lineage>
</organism>
<evidence type="ECO:0000313" key="2">
    <source>
        <dbReference type="EMBL" id="TSE18800.1"/>
    </source>
</evidence>
<keyword evidence="4" id="KW-1185">Reference proteome</keyword>
<reference evidence="2 4" key="2">
    <citation type="submission" date="2019-07" db="EMBL/GenBank/DDBJ databases">
        <title>Tepidimonas ignava SPS-1037 draft genome.</title>
        <authorList>
            <person name="Da Costa M.S."/>
            <person name="Froufe H.J.C."/>
            <person name="Egas C."/>
            <person name="Albuquerque L."/>
        </authorList>
    </citation>
    <scope>NUCLEOTIDE SEQUENCE [LARGE SCALE GENOMIC DNA]</scope>
    <source>
        <strain evidence="2 4">SPS-1037</strain>
    </source>
</reference>
<gene>
    <name evidence="1" type="ORF">EDC36_11730</name>
    <name evidence="2" type="ORF">Tigna_02439</name>
</gene>
<evidence type="ECO:0000313" key="3">
    <source>
        <dbReference type="Proteomes" id="UP000295536"/>
    </source>
</evidence>
<proteinExistence type="predicted"/>
<sequence>MYAHLGGLSHAHTPHKQLVGLEIPRDICDGGCEEPWRWQGRARRGDGVEPLQRVVAHGYVRGGALCLELLGMHDVVFHAPNVSTASRTGSQPSRS</sequence>
<comment type="caution">
    <text evidence="1">The sequence shown here is derived from an EMBL/GenBank/DDBJ whole genome shotgun (WGS) entry which is preliminary data.</text>
</comment>